<keyword evidence="4" id="KW-0945">Host-virus interaction</keyword>
<feature type="domain" description="Gnk2-homologous" evidence="16">
    <location>
        <begin position="23"/>
        <end position="127"/>
    </location>
</feature>
<evidence type="ECO:0000256" key="4">
    <source>
        <dbReference type="ARBA" id="ARBA00022581"/>
    </source>
</evidence>
<dbReference type="InterPro" id="IPR051378">
    <property type="entry name" value="Cell2Cell_Antifungal"/>
</dbReference>
<dbReference type="GO" id="GO:0005886">
    <property type="term" value="C:plasma membrane"/>
    <property type="evidence" value="ECO:0007669"/>
    <property type="project" value="UniProtKB-SubCell"/>
</dbReference>
<dbReference type="GO" id="GO:0009506">
    <property type="term" value="C:plasmodesma"/>
    <property type="evidence" value="ECO:0007669"/>
    <property type="project" value="UniProtKB-SubCell"/>
</dbReference>
<evidence type="ECO:0000256" key="1">
    <source>
        <dbReference type="ARBA" id="ARBA00004251"/>
    </source>
</evidence>
<keyword evidence="3" id="KW-0295">Fungicide</keyword>
<evidence type="ECO:0000256" key="11">
    <source>
        <dbReference type="ARBA" id="ARBA00023035"/>
    </source>
</evidence>
<keyword evidence="11" id="KW-0465">Mannose-binding</keyword>
<dbReference type="GO" id="GO:0050832">
    <property type="term" value="P:defense response to fungus"/>
    <property type="evidence" value="ECO:0007669"/>
    <property type="project" value="UniProtKB-KW"/>
</dbReference>
<evidence type="ECO:0000256" key="14">
    <source>
        <dbReference type="ARBA" id="ARBA00038393"/>
    </source>
</evidence>
<proteinExistence type="inferred from homology"/>
<organism evidence="17 18">
    <name type="scientific">Apostasia shenzhenica</name>
    <dbReference type="NCBI Taxonomy" id="1088818"/>
    <lineage>
        <taxon>Eukaryota</taxon>
        <taxon>Viridiplantae</taxon>
        <taxon>Streptophyta</taxon>
        <taxon>Embryophyta</taxon>
        <taxon>Tracheophyta</taxon>
        <taxon>Spermatophyta</taxon>
        <taxon>Magnoliopsida</taxon>
        <taxon>Liliopsida</taxon>
        <taxon>Asparagales</taxon>
        <taxon>Orchidaceae</taxon>
        <taxon>Apostasioideae</taxon>
        <taxon>Apostasia</taxon>
    </lineage>
</organism>
<accession>A0A2I0BB74</accession>
<keyword evidence="2" id="KW-0929">Antimicrobial</keyword>
<keyword evidence="9" id="KW-0965">Cell junction</keyword>
<protein>
    <submittedName>
        <fullName evidence="17">Antifungal protein ginkbilobin-2</fullName>
    </submittedName>
</protein>
<feature type="chain" id="PRO_5014169339" evidence="15">
    <location>
        <begin position="20"/>
        <end position="128"/>
    </location>
</feature>
<comment type="similarity">
    <text evidence="14">Belongs to the cysteine-rich repeat secretory protein family. Plasmodesmata-located proteins (PDLD) subfamily.</text>
</comment>
<evidence type="ECO:0000259" key="16">
    <source>
        <dbReference type="PROSITE" id="PS51473"/>
    </source>
</evidence>
<evidence type="ECO:0000256" key="5">
    <source>
        <dbReference type="ARBA" id="ARBA00022729"/>
    </source>
</evidence>
<evidence type="ECO:0000256" key="9">
    <source>
        <dbReference type="ARBA" id="ARBA00022949"/>
    </source>
</evidence>
<dbReference type="PROSITE" id="PS51473">
    <property type="entry name" value="GNK2"/>
    <property type="match status" value="1"/>
</dbReference>
<evidence type="ECO:0000256" key="7">
    <source>
        <dbReference type="ARBA" id="ARBA00022737"/>
    </source>
</evidence>
<evidence type="ECO:0000256" key="12">
    <source>
        <dbReference type="ARBA" id="ARBA00023157"/>
    </source>
</evidence>
<evidence type="ECO:0000313" key="18">
    <source>
        <dbReference type="Proteomes" id="UP000236161"/>
    </source>
</evidence>
<feature type="signal peptide" evidence="15">
    <location>
        <begin position="1"/>
        <end position="19"/>
    </location>
</feature>
<keyword evidence="6" id="KW-0430">Lectin</keyword>
<keyword evidence="18" id="KW-1185">Reference proteome</keyword>
<keyword evidence="7" id="KW-0677">Repeat</keyword>
<dbReference type="InterPro" id="IPR002902">
    <property type="entry name" value="GNK2"/>
</dbReference>
<dbReference type="PANTHER" id="PTHR32080">
    <property type="entry name" value="ANTIFUNGAL PROTEIN GINKBILOBIN-2-LIKE"/>
    <property type="match status" value="1"/>
</dbReference>
<evidence type="ECO:0000256" key="3">
    <source>
        <dbReference type="ARBA" id="ARBA00022577"/>
    </source>
</evidence>
<evidence type="ECO:0000256" key="6">
    <source>
        <dbReference type="ARBA" id="ARBA00022734"/>
    </source>
</evidence>
<dbReference type="GO" id="GO:0005537">
    <property type="term" value="F:D-mannose binding"/>
    <property type="evidence" value="ECO:0007669"/>
    <property type="project" value="UniProtKB-KW"/>
</dbReference>
<dbReference type="GO" id="GO:0031640">
    <property type="term" value="P:killing of cells of another organism"/>
    <property type="evidence" value="ECO:0007669"/>
    <property type="project" value="UniProtKB-KW"/>
</dbReference>
<name>A0A2I0BB74_9ASPA</name>
<sequence>MAKDIVALLLLLLPLAALPAPDTGFVEALCNVASFTAGDPFTESLSYVLADLVTVASARAGHDYYNISPYPNAFAYGHASCSGNLTAGDCADCLHAAVRAVSSACPMKIGGRAVLRDCAVRYEKYPFV</sequence>
<evidence type="ECO:0000256" key="2">
    <source>
        <dbReference type="ARBA" id="ARBA00022529"/>
    </source>
</evidence>
<reference evidence="17 18" key="1">
    <citation type="journal article" date="2017" name="Nature">
        <title>The Apostasia genome and the evolution of orchids.</title>
        <authorList>
            <person name="Zhang G.Q."/>
            <person name="Liu K.W."/>
            <person name="Li Z."/>
            <person name="Lohaus R."/>
            <person name="Hsiao Y.Y."/>
            <person name="Niu S.C."/>
            <person name="Wang J.Y."/>
            <person name="Lin Y.C."/>
            <person name="Xu Q."/>
            <person name="Chen L.J."/>
            <person name="Yoshida K."/>
            <person name="Fujiwara S."/>
            <person name="Wang Z.W."/>
            <person name="Zhang Y.Q."/>
            <person name="Mitsuda N."/>
            <person name="Wang M."/>
            <person name="Liu G.H."/>
            <person name="Pecoraro L."/>
            <person name="Huang H.X."/>
            <person name="Xiao X.J."/>
            <person name="Lin M."/>
            <person name="Wu X.Y."/>
            <person name="Wu W.L."/>
            <person name="Chen Y.Y."/>
            <person name="Chang S.B."/>
            <person name="Sakamoto S."/>
            <person name="Ohme-Takagi M."/>
            <person name="Yagi M."/>
            <person name="Zeng S.J."/>
            <person name="Shen C.Y."/>
            <person name="Yeh C.M."/>
            <person name="Luo Y.B."/>
            <person name="Tsai W.C."/>
            <person name="Van de Peer Y."/>
            <person name="Liu Z.J."/>
        </authorList>
    </citation>
    <scope>NUCLEOTIDE SEQUENCE [LARGE SCALE GENOMIC DNA]</scope>
    <source>
        <strain evidence="18">cv. Shenzhen</strain>
        <tissue evidence="17">Stem</tissue>
    </source>
</reference>
<keyword evidence="8" id="KW-0611">Plant defense</keyword>
<evidence type="ECO:0000256" key="13">
    <source>
        <dbReference type="ARBA" id="ARBA00024184"/>
    </source>
</evidence>
<dbReference type="Proteomes" id="UP000236161">
    <property type="component" value="Unassembled WGS sequence"/>
</dbReference>
<dbReference type="Pfam" id="PF01657">
    <property type="entry name" value="Stress-antifung"/>
    <property type="match status" value="1"/>
</dbReference>
<dbReference type="PANTHER" id="PTHR32080:SF54">
    <property type="entry name" value="GNK2-HOMOLOGOUS DOMAIN-CONTAINING PROTEIN"/>
    <property type="match status" value="1"/>
</dbReference>
<gene>
    <name evidence="17" type="primary">GNK2</name>
    <name evidence="17" type="ORF">AXF42_Ash011623</name>
</gene>
<keyword evidence="12" id="KW-1015">Disulfide bond</keyword>
<evidence type="ECO:0000313" key="17">
    <source>
        <dbReference type="EMBL" id="PKA65021.1"/>
    </source>
</evidence>
<comment type="subcellular location">
    <subcellularLocation>
        <location evidence="13">Cell junction</location>
        <location evidence="13">Plasmodesma</location>
    </subcellularLocation>
    <subcellularLocation>
        <location evidence="1">Cell membrane</location>
        <topology evidence="1">Single-pass type I membrane protein</topology>
    </subcellularLocation>
</comment>
<dbReference type="OrthoDB" id="1888914at2759"/>
<dbReference type="AlphaFoldDB" id="A0A2I0BB74"/>
<evidence type="ECO:0000256" key="10">
    <source>
        <dbReference type="ARBA" id="ARBA00023022"/>
    </source>
</evidence>
<dbReference type="CDD" id="cd23509">
    <property type="entry name" value="Gnk2-like"/>
    <property type="match status" value="1"/>
</dbReference>
<dbReference type="Gene3D" id="3.30.430.20">
    <property type="entry name" value="Gnk2 domain, C-X8-C-X2-C motif"/>
    <property type="match status" value="1"/>
</dbReference>
<keyword evidence="5 15" id="KW-0732">Signal</keyword>
<evidence type="ECO:0000256" key="15">
    <source>
        <dbReference type="SAM" id="SignalP"/>
    </source>
</evidence>
<dbReference type="GO" id="GO:0042742">
    <property type="term" value="P:defense response to bacterium"/>
    <property type="evidence" value="ECO:0007669"/>
    <property type="project" value="UniProtKB-KW"/>
</dbReference>
<keyword evidence="10" id="KW-0044">Antibiotic</keyword>
<dbReference type="STRING" id="1088818.A0A2I0BB74"/>
<dbReference type="InterPro" id="IPR038408">
    <property type="entry name" value="GNK2_sf"/>
</dbReference>
<dbReference type="EMBL" id="KZ451899">
    <property type="protein sequence ID" value="PKA65021.1"/>
    <property type="molecule type" value="Genomic_DNA"/>
</dbReference>
<evidence type="ECO:0000256" key="8">
    <source>
        <dbReference type="ARBA" id="ARBA00022821"/>
    </source>
</evidence>